<protein>
    <recommendedName>
        <fullName evidence="3">HD domain-containing protein</fullName>
    </recommendedName>
</protein>
<organism evidence="1 2">
    <name type="scientific">Mycena albidolilacea</name>
    <dbReference type="NCBI Taxonomy" id="1033008"/>
    <lineage>
        <taxon>Eukaryota</taxon>
        <taxon>Fungi</taxon>
        <taxon>Dikarya</taxon>
        <taxon>Basidiomycota</taxon>
        <taxon>Agaricomycotina</taxon>
        <taxon>Agaricomycetes</taxon>
        <taxon>Agaricomycetidae</taxon>
        <taxon>Agaricales</taxon>
        <taxon>Marasmiineae</taxon>
        <taxon>Mycenaceae</taxon>
        <taxon>Mycena</taxon>
    </lineage>
</organism>
<evidence type="ECO:0000313" key="1">
    <source>
        <dbReference type="EMBL" id="KAJ7303031.1"/>
    </source>
</evidence>
<dbReference type="PANTHER" id="PTHR35569:SF1">
    <property type="entry name" value="CYANAMIDE HYDRATASE DDI2-RELATED"/>
    <property type="match status" value="1"/>
</dbReference>
<proteinExistence type="predicted"/>
<accession>A0AAD7E8S6</accession>
<reference evidence="1" key="1">
    <citation type="submission" date="2023-03" db="EMBL/GenBank/DDBJ databases">
        <title>Massive genome expansion in bonnet fungi (Mycena s.s.) driven by repeated elements and novel gene families across ecological guilds.</title>
        <authorList>
            <consortium name="Lawrence Berkeley National Laboratory"/>
            <person name="Harder C.B."/>
            <person name="Miyauchi S."/>
            <person name="Viragh M."/>
            <person name="Kuo A."/>
            <person name="Thoen E."/>
            <person name="Andreopoulos B."/>
            <person name="Lu D."/>
            <person name="Skrede I."/>
            <person name="Drula E."/>
            <person name="Henrissat B."/>
            <person name="Morin E."/>
            <person name="Kohler A."/>
            <person name="Barry K."/>
            <person name="LaButti K."/>
            <person name="Morin E."/>
            <person name="Salamov A."/>
            <person name="Lipzen A."/>
            <person name="Mereny Z."/>
            <person name="Hegedus B."/>
            <person name="Baldrian P."/>
            <person name="Stursova M."/>
            <person name="Weitz H."/>
            <person name="Taylor A."/>
            <person name="Grigoriev I.V."/>
            <person name="Nagy L.G."/>
            <person name="Martin F."/>
            <person name="Kauserud H."/>
        </authorList>
    </citation>
    <scope>NUCLEOTIDE SEQUENCE</scope>
    <source>
        <strain evidence="1">CBHHK002</strain>
    </source>
</reference>
<evidence type="ECO:0000313" key="2">
    <source>
        <dbReference type="Proteomes" id="UP001218218"/>
    </source>
</evidence>
<comment type="caution">
    <text evidence="1">The sequence shown here is derived from an EMBL/GenBank/DDBJ whole genome shotgun (WGS) entry which is preliminary data.</text>
</comment>
<keyword evidence="2" id="KW-1185">Reference proteome</keyword>
<evidence type="ECO:0008006" key="3">
    <source>
        <dbReference type="Google" id="ProtNLM"/>
    </source>
</evidence>
<dbReference type="SUPFAM" id="SSF109604">
    <property type="entry name" value="HD-domain/PDEase-like"/>
    <property type="match status" value="1"/>
</dbReference>
<gene>
    <name evidence="1" type="ORF">DFH08DRAFT_56816</name>
</gene>
<dbReference type="AlphaFoldDB" id="A0AAD7E8S6"/>
<sequence length="257" mass="28252">MPFPKTFDAYVPSNPPDLFALANIKPDYVSLEALRAVPLDAAHAASYEYAKKITPHEGFIHSVRCYYFALAILYNGFPSETPGVPQISFEELARRLYHTCILHDLGWSTTAEGTGHLAAAMTFELHGGIMAFEHLQTAAPELDAAQIGDIVQSIVLHTSQWPSGQSSATKALISLSALFDVGGYDVLGPGSFDFLVNRKTVQEVEKDYPRGNFATEGVEVLQKEFVQKPDCLLSHFHRGPEGFLKAMRKDPIVPADE</sequence>
<dbReference type="EMBL" id="JARIHO010000108">
    <property type="protein sequence ID" value="KAJ7303031.1"/>
    <property type="molecule type" value="Genomic_DNA"/>
</dbReference>
<dbReference type="Proteomes" id="UP001218218">
    <property type="component" value="Unassembled WGS sequence"/>
</dbReference>
<dbReference type="PANTHER" id="PTHR35569">
    <property type="entry name" value="CYANAMIDE HYDRATASE DDI2-RELATED"/>
    <property type="match status" value="1"/>
</dbReference>
<name>A0AAD7E8S6_9AGAR</name>